<evidence type="ECO:0000313" key="3">
    <source>
        <dbReference type="Proteomes" id="UP000799291"/>
    </source>
</evidence>
<dbReference type="Proteomes" id="UP000799291">
    <property type="component" value="Unassembled WGS sequence"/>
</dbReference>
<dbReference type="AlphaFoldDB" id="A0A6G1IQE7"/>
<keyword evidence="3" id="KW-1185">Reference proteome</keyword>
<keyword evidence="1" id="KW-0175">Coiled coil</keyword>
<proteinExistence type="predicted"/>
<protein>
    <submittedName>
        <fullName evidence="2">Uncharacterized protein</fullName>
    </submittedName>
</protein>
<gene>
    <name evidence="2" type="ORF">K458DRAFT_490251</name>
</gene>
<sequence>MANQAEQGEGMANCLELMQDLMIEERKLRKEESALDKQEDQINRQINALENKKRDIDDRRFELSEKHLEQSDAWRDTTKVYNRYIYLQWCNNLHARLPYELRQMIYDHIAVPQRVIISGKHLSQSPGDAIRQMLEQHYREHGPDCLSEPDLIGEQTAKEIVESFVKQTTFFIEGDEHPERLLEPLFHCDLFDLGIDLFAQARIVRIAFDTNKIRKGPYRLNVKRMNILKKLKYKDRVSVRIYRPCNEGMQQRVLTVVEALSGWLYDMNDAGQKVPFATKVKPRTINFWDHIGTSRADFEKFKEIWPEDTHDDDDVYFEFYQRLLREGKGAD</sequence>
<accession>A0A6G1IQE7</accession>
<feature type="coiled-coil region" evidence="1">
    <location>
        <begin position="21"/>
        <end position="66"/>
    </location>
</feature>
<reference evidence="2" key="1">
    <citation type="journal article" date="2020" name="Stud. Mycol.">
        <title>101 Dothideomycetes genomes: a test case for predicting lifestyles and emergence of pathogens.</title>
        <authorList>
            <person name="Haridas S."/>
            <person name="Albert R."/>
            <person name="Binder M."/>
            <person name="Bloem J."/>
            <person name="Labutti K."/>
            <person name="Salamov A."/>
            <person name="Andreopoulos B."/>
            <person name="Baker S."/>
            <person name="Barry K."/>
            <person name="Bills G."/>
            <person name="Bluhm B."/>
            <person name="Cannon C."/>
            <person name="Castanera R."/>
            <person name="Culley D."/>
            <person name="Daum C."/>
            <person name="Ezra D."/>
            <person name="Gonzalez J."/>
            <person name="Henrissat B."/>
            <person name="Kuo A."/>
            <person name="Liang C."/>
            <person name="Lipzen A."/>
            <person name="Lutzoni F."/>
            <person name="Magnuson J."/>
            <person name="Mondo S."/>
            <person name="Nolan M."/>
            <person name="Ohm R."/>
            <person name="Pangilinan J."/>
            <person name="Park H.-J."/>
            <person name="Ramirez L."/>
            <person name="Alfaro M."/>
            <person name="Sun H."/>
            <person name="Tritt A."/>
            <person name="Yoshinaga Y."/>
            <person name="Zwiers L.-H."/>
            <person name="Turgeon B."/>
            <person name="Goodwin S."/>
            <person name="Spatafora J."/>
            <person name="Crous P."/>
            <person name="Grigoriev I."/>
        </authorList>
    </citation>
    <scope>NUCLEOTIDE SEQUENCE</scope>
    <source>
        <strain evidence="2">CBS 122367</strain>
    </source>
</reference>
<dbReference type="EMBL" id="MU005599">
    <property type="protein sequence ID" value="KAF2680099.1"/>
    <property type="molecule type" value="Genomic_DNA"/>
</dbReference>
<organism evidence="2 3">
    <name type="scientific">Lentithecium fluviatile CBS 122367</name>
    <dbReference type="NCBI Taxonomy" id="1168545"/>
    <lineage>
        <taxon>Eukaryota</taxon>
        <taxon>Fungi</taxon>
        <taxon>Dikarya</taxon>
        <taxon>Ascomycota</taxon>
        <taxon>Pezizomycotina</taxon>
        <taxon>Dothideomycetes</taxon>
        <taxon>Pleosporomycetidae</taxon>
        <taxon>Pleosporales</taxon>
        <taxon>Massarineae</taxon>
        <taxon>Lentitheciaceae</taxon>
        <taxon>Lentithecium</taxon>
    </lineage>
</organism>
<name>A0A6G1IQE7_9PLEO</name>
<evidence type="ECO:0000313" key="2">
    <source>
        <dbReference type="EMBL" id="KAF2680099.1"/>
    </source>
</evidence>
<evidence type="ECO:0000256" key="1">
    <source>
        <dbReference type="SAM" id="Coils"/>
    </source>
</evidence>
<dbReference type="OrthoDB" id="3684889at2759"/>